<dbReference type="Proteomes" id="UP000594034">
    <property type="component" value="Chromosome"/>
</dbReference>
<evidence type="ECO:0000313" key="2">
    <source>
        <dbReference type="Proteomes" id="UP000594034"/>
    </source>
</evidence>
<dbReference type="RefSeq" id="WP_193003379.1">
    <property type="nucleotide sequence ID" value="NZ_CP040449.1"/>
</dbReference>
<dbReference type="KEGG" id="asim:FE240_03380"/>
<dbReference type="AlphaFoldDB" id="A0A5J6WVW1"/>
<keyword evidence="2" id="KW-1185">Reference proteome</keyword>
<sequence>MPLPKLTLLFRVEPGCLGPDGPQHIAPFCTLAMQLFPRLEPDRVQWQIVPRHDKRLDELEFHLTSRRLSEEQASQYLAQTGVSLPQLRERIDETLARLVERYLASLD</sequence>
<reference evidence="1 2" key="1">
    <citation type="submission" date="2019-05" db="EMBL/GenBank/DDBJ databases">
        <title>OXA-830, a novel chromosomally encoded expanded-spectrum class D beta-lactamase in Aeromonas simiae.</title>
        <authorList>
            <person name="Zhou W."/>
            <person name="Chen Q."/>
        </authorList>
    </citation>
    <scope>NUCLEOTIDE SEQUENCE [LARGE SCALE GENOMIC DNA]</scope>
    <source>
        <strain evidence="1 2">A6</strain>
    </source>
</reference>
<accession>A0A5J6WVW1</accession>
<gene>
    <name evidence="1" type="ORF">FE240_03380</name>
</gene>
<organism evidence="1 2">
    <name type="scientific">Aeromonas simiae</name>
    <dbReference type="NCBI Taxonomy" id="218936"/>
    <lineage>
        <taxon>Bacteria</taxon>
        <taxon>Pseudomonadati</taxon>
        <taxon>Pseudomonadota</taxon>
        <taxon>Gammaproteobacteria</taxon>
        <taxon>Aeromonadales</taxon>
        <taxon>Aeromonadaceae</taxon>
        <taxon>Aeromonas</taxon>
    </lineage>
</organism>
<evidence type="ECO:0000313" key="1">
    <source>
        <dbReference type="EMBL" id="QFI53833.1"/>
    </source>
</evidence>
<protein>
    <submittedName>
        <fullName evidence="1">Uncharacterized protein</fullName>
    </submittedName>
</protein>
<proteinExistence type="predicted"/>
<dbReference type="EMBL" id="CP040449">
    <property type="protein sequence ID" value="QFI53833.1"/>
    <property type="molecule type" value="Genomic_DNA"/>
</dbReference>
<name>A0A5J6WVW1_9GAMM</name>